<dbReference type="Proteomes" id="UP000267900">
    <property type="component" value="Chromosome"/>
</dbReference>
<dbReference type="Pfam" id="PF19267">
    <property type="entry name" value="CIS_spike_tip"/>
    <property type="match status" value="1"/>
</dbReference>
<reference evidence="1 2" key="1">
    <citation type="submission" date="2018-12" db="EMBL/GenBank/DDBJ databases">
        <title>The whole draft genome of Streptomyce luteoverticillatus CGMCC 15060.</title>
        <authorList>
            <person name="Feng Z."/>
            <person name="Chen G."/>
            <person name="Zhang J."/>
            <person name="Zhu H."/>
            <person name="Yu X."/>
            <person name="Zhang W."/>
            <person name="Zhang X."/>
        </authorList>
    </citation>
    <scope>NUCLEOTIDE SEQUENCE [LARGE SCALE GENOMIC DNA]</scope>
    <source>
        <strain evidence="1 2">CGMCC 15060</strain>
    </source>
</reference>
<accession>A0A3Q9FVX1</accession>
<dbReference type="RefSeq" id="WP_126912481.1">
    <property type="nucleotide sequence ID" value="NZ_CP034587.1"/>
</dbReference>
<dbReference type="InterPro" id="IPR045362">
    <property type="entry name" value="CIS_spike_tip"/>
</dbReference>
<gene>
    <name evidence="1" type="ORF">EKH77_00600</name>
</gene>
<protein>
    <submittedName>
        <fullName evidence="1">Uncharacterized protein</fullName>
    </submittedName>
</protein>
<evidence type="ECO:0000313" key="2">
    <source>
        <dbReference type="Proteomes" id="UP000267900"/>
    </source>
</evidence>
<dbReference type="AlphaFoldDB" id="A0A3Q9FVX1"/>
<dbReference type="EMBL" id="CP034587">
    <property type="protein sequence ID" value="AZQ69916.1"/>
    <property type="molecule type" value="Genomic_DNA"/>
</dbReference>
<name>A0A3Q9FVX1_STRLT</name>
<keyword evidence="2" id="KW-1185">Reference proteome</keyword>
<organism evidence="1 2">
    <name type="scientific">Streptomyces luteoverticillatus</name>
    <name type="common">Streptoverticillium luteoverticillatus</name>
    <dbReference type="NCBI Taxonomy" id="66425"/>
    <lineage>
        <taxon>Bacteria</taxon>
        <taxon>Bacillati</taxon>
        <taxon>Actinomycetota</taxon>
        <taxon>Actinomycetes</taxon>
        <taxon>Kitasatosporales</taxon>
        <taxon>Streptomycetaceae</taxon>
        <taxon>Streptomyces</taxon>
    </lineage>
</organism>
<proteinExistence type="predicted"/>
<sequence length="142" mass="14518">MQKTVVRQGDTVTLTLTPPAALVPPSLVVPIPKGTAGFRVEGATACVPNDIETMVIPVSYSTLTFPQAGTGNVQLKVPAQNRAKYARTAHGATEVVVDGGPLELILTVVGPASNPGGSDTVGNKYPGTATLTCLRVRPVTAG</sequence>
<dbReference type="OrthoDB" id="4247602at2"/>
<evidence type="ECO:0000313" key="1">
    <source>
        <dbReference type="EMBL" id="AZQ69916.1"/>
    </source>
</evidence>